<sequence>MTLAQQKLFYEAKLKEQQTEAATLKNAIAKGEYIKRDDVVAELQRFFTTLKRSMSGFSRKIAMEVAPYVEPEQVRLIEQNITDTTNAVLQQMSVRGVYDAKK</sequence>
<comment type="caution">
    <text evidence="1">The sequence shown here is derived from an EMBL/GenBank/DDBJ whole genome shotgun (WGS) entry which is preliminary data.</text>
</comment>
<proteinExistence type="predicted"/>
<reference evidence="1 2" key="1">
    <citation type="submission" date="2018-10" db="EMBL/GenBank/DDBJ databases">
        <title>Phylogenomics of Brevibacillus.</title>
        <authorList>
            <person name="Dunlap C."/>
        </authorList>
    </citation>
    <scope>NUCLEOTIDE SEQUENCE [LARGE SCALE GENOMIC DNA]</scope>
    <source>
        <strain evidence="1 2">JCM 15085</strain>
    </source>
</reference>
<dbReference type="EMBL" id="RHHT01000062">
    <property type="protein sequence ID" value="RNB72206.1"/>
    <property type="molecule type" value="Genomic_DNA"/>
</dbReference>
<organism evidence="1 2">
    <name type="scientific">Brevibacillus panacihumi</name>
    <dbReference type="NCBI Taxonomy" id="497735"/>
    <lineage>
        <taxon>Bacteria</taxon>
        <taxon>Bacillati</taxon>
        <taxon>Bacillota</taxon>
        <taxon>Bacilli</taxon>
        <taxon>Bacillales</taxon>
        <taxon>Paenibacillaceae</taxon>
        <taxon>Brevibacillus</taxon>
    </lineage>
</organism>
<dbReference type="AlphaFoldDB" id="A0A3M8C921"/>
<accession>A0A3M8C921</accession>
<dbReference type="Proteomes" id="UP000281915">
    <property type="component" value="Unassembled WGS sequence"/>
</dbReference>
<gene>
    <name evidence="1" type="ORF">EDM58_21925</name>
</gene>
<evidence type="ECO:0000313" key="1">
    <source>
        <dbReference type="EMBL" id="RNB72206.1"/>
    </source>
</evidence>
<name>A0A3M8C921_9BACL</name>
<protein>
    <submittedName>
        <fullName evidence="1">Uncharacterized protein</fullName>
    </submittedName>
</protein>
<evidence type="ECO:0000313" key="2">
    <source>
        <dbReference type="Proteomes" id="UP000281915"/>
    </source>
</evidence>